<proteinExistence type="inferred from homology"/>
<dbReference type="PANTHER" id="PTHR11035">
    <property type="entry name" value="VERY-LONG-CHAIN (3R)-3-HYDROXYACYL-COA DEHYDRATASE"/>
    <property type="match status" value="1"/>
</dbReference>
<evidence type="ECO:0000256" key="3">
    <source>
        <dbReference type="ARBA" id="ARBA00007811"/>
    </source>
</evidence>
<dbReference type="UniPathway" id="UPA00094"/>
<evidence type="ECO:0000256" key="8">
    <source>
        <dbReference type="ARBA" id="ARBA00022989"/>
    </source>
</evidence>
<feature type="transmembrane region" description="Helical" evidence="14">
    <location>
        <begin position="133"/>
        <end position="154"/>
    </location>
</feature>
<dbReference type="PANTHER" id="PTHR11035:SF3">
    <property type="entry name" value="VERY-LONG-CHAIN (3R)-3-HYDROXYACYL-COA DEHYDRATASE"/>
    <property type="match status" value="1"/>
</dbReference>
<evidence type="ECO:0000256" key="11">
    <source>
        <dbReference type="ARBA" id="ARBA00023160"/>
    </source>
</evidence>
<dbReference type="EMBL" id="MTYJ01000089">
    <property type="protein sequence ID" value="OQV15415.1"/>
    <property type="molecule type" value="Genomic_DNA"/>
</dbReference>
<keyword evidence="5 14" id="KW-0444">Lipid biosynthesis</keyword>
<dbReference type="AlphaFoldDB" id="A0A1W0WJM6"/>
<feature type="transmembrane region" description="Helical" evidence="14">
    <location>
        <begin position="100"/>
        <end position="121"/>
    </location>
</feature>
<evidence type="ECO:0000256" key="4">
    <source>
        <dbReference type="ARBA" id="ARBA00013122"/>
    </source>
</evidence>
<evidence type="ECO:0000256" key="12">
    <source>
        <dbReference type="ARBA" id="ARBA00023239"/>
    </source>
</evidence>
<gene>
    <name evidence="15" type="ORF">BV898_10423</name>
</gene>
<evidence type="ECO:0000256" key="5">
    <source>
        <dbReference type="ARBA" id="ARBA00022516"/>
    </source>
</evidence>
<dbReference type="GO" id="GO:0005789">
    <property type="term" value="C:endoplasmic reticulum membrane"/>
    <property type="evidence" value="ECO:0007669"/>
    <property type="project" value="UniProtKB-SubCell"/>
</dbReference>
<keyword evidence="9 14" id="KW-0443">Lipid metabolism</keyword>
<dbReference type="EC" id="4.2.1.134" evidence="4 14"/>
<dbReference type="GO" id="GO:0030497">
    <property type="term" value="P:fatty acid elongation"/>
    <property type="evidence" value="ECO:0007669"/>
    <property type="project" value="TreeGrafter"/>
</dbReference>
<dbReference type="Proteomes" id="UP000192578">
    <property type="component" value="Unassembled WGS sequence"/>
</dbReference>
<comment type="function">
    <text evidence="14">Catalyzes the third of the four reactions of the long-chain fatty acids elongation cycle. This endoplasmic reticulum-bound enzymatic process, allows the addition of two carbons to the chain of long- and very long-chain fatty acids/VLCFAs per cycle. This enzyme catalyzes the dehydration of the 3-hydroxyacyl-CoA intermediate into trans-2,3-enoyl-CoA, within each cycle of fatty acid elongation. Thereby, it participates to the production of VLCFAs of different chain lengths that are involved in multiple biological processes as precursors of membrane lipids and lipid mediators.</text>
</comment>
<keyword evidence="14" id="KW-0256">Endoplasmic reticulum</keyword>
<evidence type="ECO:0000256" key="10">
    <source>
        <dbReference type="ARBA" id="ARBA00023136"/>
    </source>
</evidence>
<evidence type="ECO:0000256" key="6">
    <source>
        <dbReference type="ARBA" id="ARBA00022692"/>
    </source>
</evidence>
<dbReference type="OrthoDB" id="46988at2759"/>
<evidence type="ECO:0000256" key="2">
    <source>
        <dbReference type="ARBA" id="ARBA00005194"/>
    </source>
</evidence>
<comment type="subcellular location">
    <subcellularLocation>
        <location evidence="14">Endoplasmic reticulum membrane</location>
        <topology evidence="14">Multi-pass membrane protein</topology>
    </subcellularLocation>
    <subcellularLocation>
        <location evidence="1">Membrane</location>
        <topology evidence="1">Multi-pass membrane protein</topology>
    </subcellularLocation>
</comment>
<evidence type="ECO:0000313" key="15">
    <source>
        <dbReference type="EMBL" id="OQV15415.1"/>
    </source>
</evidence>
<evidence type="ECO:0000256" key="14">
    <source>
        <dbReference type="RuleBase" id="RU363109"/>
    </source>
</evidence>
<evidence type="ECO:0000256" key="1">
    <source>
        <dbReference type="ARBA" id="ARBA00004141"/>
    </source>
</evidence>
<keyword evidence="10 14" id="KW-0472">Membrane</keyword>
<dbReference type="GO" id="GO:0042761">
    <property type="term" value="P:very long-chain fatty acid biosynthetic process"/>
    <property type="evidence" value="ECO:0007669"/>
    <property type="project" value="TreeGrafter"/>
</dbReference>
<keyword evidence="11 14" id="KW-0275">Fatty acid biosynthesis</keyword>
<comment type="caution">
    <text evidence="14">Lacks conserved residue(s) required for the propagation of feature annotation.</text>
</comment>
<sequence>MASAGKIYLIVYNVVQLFCWATGFTELVRCLLTKEDLWTVVGPGLKIYQTLAILEIVHTVVGLVKSSPAITSFQVFSRLMVLWGALAYSESARQSVGFPMLFGAWTLAEMIRYSFYLAALFKKQPYPLVWLRYSMFIILYPLGVAGELLVMYNTLPKVAAEQPFASLAPGDLNWAYYAYVAIMVLYIPVFPVLYGHMLSQRKKALGPAVQPRKRRD</sequence>
<keyword evidence="12 14" id="KW-0456">Lyase</keyword>
<feature type="transmembrane region" description="Helical" evidence="14">
    <location>
        <begin position="174"/>
        <end position="194"/>
    </location>
</feature>
<comment type="similarity">
    <text evidence="3 14">Belongs to the very long-chain fatty acids dehydratase HACD family.</text>
</comment>
<keyword evidence="6 14" id="KW-0812">Transmembrane</keyword>
<comment type="pathway">
    <text evidence="2 14">Lipid metabolism; fatty acid biosynthesis.</text>
</comment>
<evidence type="ECO:0000313" key="16">
    <source>
        <dbReference type="Proteomes" id="UP000192578"/>
    </source>
</evidence>
<keyword evidence="16" id="KW-1185">Reference proteome</keyword>
<comment type="caution">
    <text evidence="15">The sequence shown here is derived from an EMBL/GenBank/DDBJ whole genome shotgun (WGS) entry which is preliminary data.</text>
</comment>
<dbReference type="InterPro" id="IPR007482">
    <property type="entry name" value="Tyr_Pase-like_PTPLA"/>
</dbReference>
<feature type="transmembrane region" description="Helical" evidence="14">
    <location>
        <begin position="7"/>
        <end position="27"/>
    </location>
</feature>
<evidence type="ECO:0000256" key="9">
    <source>
        <dbReference type="ARBA" id="ARBA00023098"/>
    </source>
</evidence>
<dbReference type="GO" id="GO:0102158">
    <property type="term" value="F:very-long-chain (3R)-3-hydroxyacyl-CoA dehydratase activity"/>
    <property type="evidence" value="ECO:0007669"/>
    <property type="project" value="UniProtKB-EC"/>
</dbReference>
<protein>
    <recommendedName>
        <fullName evidence="4 14">Very-long-chain (3R)-3-hydroxyacyl-CoA dehydratase</fullName>
        <ecNumber evidence="4 14">4.2.1.134</ecNumber>
    </recommendedName>
</protein>
<name>A0A1W0WJM6_HYPEX</name>
<evidence type="ECO:0000256" key="13">
    <source>
        <dbReference type="ARBA" id="ARBA00036671"/>
    </source>
</evidence>
<dbReference type="GO" id="GO:0030148">
    <property type="term" value="P:sphingolipid biosynthetic process"/>
    <property type="evidence" value="ECO:0007669"/>
    <property type="project" value="TreeGrafter"/>
</dbReference>
<comment type="catalytic activity">
    <reaction evidence="13 14">
        <text>a very-long-chain (3R)-3-hydroxyacyl-CoA = a very-long-chain (2E)-enoyl-CoA + H2O</text>
        <dbReference type="Rhea" id="RHEA:45812"/>
        <dbReference type="ChEBI" id="CHEBI:15377"/>
        <dbReference type="ChEBI" id="CHEBI:83728"/>
        <dbReference type="ChEBI" id="CHEBI:85440"/>
        <dbReference type="EC" id="4.2.1.134"/>
    </reaction>
</comment>
<evidence type="ECO:0000256" key="7">
    <source>
        <dbReference type="ARBA" id="ARBA00022832"/>
    </source>
</evidence>
<reference evidence="16" key="1">
    <citation type="submission" date="2017-01" db="EMBL/GenBank/DDBJ databases">
        <title>Comparative genomics of anhydrobiosis in the tardigrade Hypsibius dujardini.</title>
        <authorList>
            <person name="Yoshida Y."/>
            <person name="Koutsovoulos G."/>
            <person name="Laetsch D."/>
            <person name="Stevens L."/>
            <person name="Kumar S."/>
            <person name="Horikawa D."/>
            <person name="Ishino K."/>
            <person name="Komine S."/>
            <person name="Tomita M."/>
            <person name="Blaxter M."/>
            <person name="Arakawa K."/>
        </authorList>
    </citation>
    <scope>NUCLEOTIDE SEQUENCE [LARGE SCALE GENOMIC DNA]</scope>
    <source>
        <strain evidence="16">Z151</strain>
    </source>
</reference>
<keyword evidence="7 14" id="KW-0276">Fatty acid metabolism</keyword>
<organism evidence="15 16">
    <name type="scientific">Hypsibius exemplaris</name>
    <name type="common">Freshwater tardigrade</name>
    <dbReference type="NCBI Taxonomy" id="2072580"/>
    <lineage>
        <taxon>Eukaryota</taxon>
        <taxon>Metazoa</taxon>
        <taxon>Ecdysozoa</taxon>
        <taxon>Tardigrada</taxon>
        <taxon>Eutardigrada</taxon>
        <taxon>Parachela</taxon>
        <taxon>Hypsibioidea</taxon>
        <taxon>Hypsibiidae</taxon>
        <taxon>Hypsibius</taxon>
    </lineage>
</organism>
<dbReference type="Pfam" id="PF04387">
    <property type="entry name" value="PTPLA"/>
    <property type="match status" value="1"/>
</dbReference>
<keyword evidence="8 14" id="KW-1133">Transmembrane helix</keyword>
<accession>A0A1W0WJM6</accession>